<dbReference type="InterPro" id="IPR032675">
    <property type="entry name" value="LRR_dom_sf"/>
</dbReference>
<dbReference type="Proteomes" id="UP000009168">
    <property type="component" value="Unassembled WGS sequence"/>
</dbReference>
<evidence type="ECO:0000256" key="2">
    <source>
        <dbReference type="SAM" id="Phobius"/>
    </source>
</evidence>
<dbReference type="RefSeq" id="XP_012652239.1">
    <property type="nucleotide sequence ID" value="XM_012796785.1"/>
</dbReference>
<protein>
    <submittedName>
        <fullName evidence="3">Transmembrane protein, putative</fullName>
    </submittedName>
</protein>
<dbReference type="InterPro" id="IPR052394">
    <property type="entry name" value="LRR-containing"/>
</dbReference>
<evidence type="ECO:0000313" key="3">
    <source>
        <dbReference type="EMBL" id="EWS75248.1"/>
    </source>
</evidence>
<reference evidence="4" key="1">
    <citation type="journal article" date="2006" name="PLoS Biol.">
        <title>Macronuclear genome sequence of the ciliate Tetrahymena thermophila, a model eukaryote.</title>
        <authorList>
            <person name="Eisen J.A."/>
            <person name="Coyne R.S."/>
            <person name="Wu M."/>
            <person name="Wu D."/>
            <person name="Thiagarajan M."/>
            <person name="Wortman J.R."/>
            <person name="Badger J.H."/>
            <person name="Ren Q."/>
            <person name="Amedeo P."/>
            <person name="Jones K.M."/>
            <person name="Tallon L.J."/>
            <person name="Delcher A.L."/>
            <person name="Salzberg S.L."/>
            <person name="Silva J.C."/>
            <person name="Haas B.J."/>
            <person name="Majoros W.H."/>
            <person name="Farzad M."/>
            <person name="Carlton J.M."/>
            <person name="Smith R.K. Jr."/>
            <person name="Garg J."/>
            <person name="Pearlman R.E."/>
            <person name="Karrer K.M."/>
            <person name="Sun L."/>
            <person name="Manning G."/>
            <person name="Elde N.C."/>
            <person name="Turkewitz A.P."/>
            <person name="Asai D.J."/>
            <person name="Wilkes D.E."/>
            <person name="Wang Y."/>
            <person name="Cai H."/>
            <person name="Collins K."/>
            <person name="Stewart B.A."/>
            <person name="Lee S.R."/>
            <person name="Wilamowska K."/>
            <person name="Weinberg Z."/>
            <person name="Ruzzo W.L."/>
            <person name="Wloga D."/>
            <person name="Gaertig J."/>
            <person name="Frankel J."/>
            <person name="Tsao C.-C."/>
            <person name="Gorovsky M.A."/>
            <person name="Keeling P.J."/>
            <person name="Waller R.F."/>
            <person name="Patron N.J."/>
            <person name="Cherry J.M."/>
            <person name="Stover N.A."/>
            <person name="Krieger C.J."/>
            <person name="del Toro C."/>
            <person name="Ryder H.F."/>
            <person name="Williamson S.C."/>
            <person name="Barbeau R.A."/>
            <person name="Hamilton E.P."/>
            <person name="Orias E."/>
        </authorList>
    </citation>
    <scope>NUCLEOTIDE SEQUENCE [LARGE SCALE GENOMIC DNA]</scope>
    <source>
        <strain evidence="4">SB210</strain>
    </source>
</reference>
<gene>
    <name evidence="3" type="ORF">TTHERM_000085058</name>
</gene>
<dbReference type="SUPFAM" id="SSF52047">
    <property type="entry name" value="RNI-like"/>
    <property type="match status" value="1"/>
</dbReference>
<dbReference type="KEGG" id="tet:TTHERM_000085058"/>
<dbReference type="GeneID" id="24437179"/>
<proteinExistence type="predicted"/>
<feature type="transmembrane region" description="Helical" evidence="2">
    <location>
        <begin position="348"/>
        <end position="371"/>
    </location>
</feature>
<keyword evidence="1" id="KW-0175">Coiled coil</keyword>
<keyword evidence="2" id="KW-1133">Transmembrane helix</keyword>
<keyword evidence="2" id="KW-0472">Membrane</keyword>
<feature type="coiled-coil region" evidence="1">
    <location>
        <begin position="26"/>
        <end position="53"/>
    </location>
</feature>
<dbReference type="AlphaFoldDB" id="W7XES8"/>
<dbReference type="Pfam" id="PF13516">
    <property type="entry name" value="LRR_6"/>
    <property type="match status" value="3"/>
</dbReference>
<name>W7XES8_TETTS</name>
<dbReference type="OrthoDB" id="120976at2759"/>
<keyword evidence="4" id="KW-1185">Reference proteome</keyword>
<keyword evidence="2 3" id="KW-0812">Transmembrane</keyword>
<dbReference type="InParanoid" id="W7XES8"/>
<evidence type="ECO:0000313" key="4">
    <source>
        <dbReference type="Proteomes" id="UP000009168"/>
    </source>
</evidence>
<dbReference type="Gene3D" id="3.80.10.10">
    <property type="entry name" value="Ribonuclease Inhibitor"/>
    <property type="match status" value="2"/>
</dbReference>
<dbReference type="EMBL" id="GG662749">
    <property type="protein sequence ID" value="EWS75248.1"/>
    <property type="molecule type" value="Genomic_DNA"/>
</dbReference>
<organism evidence="3 4">
    <name type="scientific">Tetrahymena thermophila (strain SB210)</name>
    <dbReference type="NCBI Taxonomy" id="312017"/>
    <lineage>
        <taxon>Eukaryota</taxon>
        <taxon>Sar</taxon>
        <taxon>Alveolata</taxon>
        <taxon>Ciliophora</taxon>
        <taxon>Intramacronucleata</taxon>
        <taxon>Oligohymenophorea</taxon>
        <taxon>Hymenostomatida</taxon>
        <taxon>Tetrahymenina</taxon>
        <taxon>Tetrahymenidae</taxon>
        <taxon>Tetrahymena</taxon>
    </lineage>
</organism>
<dbReference type="PANTHER" id="PTHR24114:SF2">
    <property type="entry name" value="F-BOX DOMAIN-CONTAINING PROTEIN-RELATED"/>
    <property type="match status" value="1"/>
</dbReference>
<sequence>MFFQKLNLIRSLINFLKNFQIFLTVYQKKDNQCQQQISQRQKLKKQNQKKNRMIYKDKQQFLITQSNDQQNLKLKFNDINSQDISDLSYKLQFFKNLKSLILEIKKNQLKNQDALEIISRVCQLEVLSELQIDLSQIISRQNLVDNTGLAQIGKQISQIKNLQTLKLELSQNHLNNKGVEELIQCLQKNKNICNLDLNLGFFMLYRNLRLDKQGASIIGEGLYKISNLKILFLGLQCNKIEDEGARIIVTELKENINITNFYLNLSQNNITNIGAAYLGTYLGQFKNIEYLKLALQSNKIENQGFFELVEGLGYCKTLKSLIIVLKQIFVQFIFKISSSIQIFINGNILYFISLQLIPIHIIFILFFEYFLQISLNYLFKNSYE</sequence>
<dbReference type="InterPro" id="IPR001611">
    <property type="entry name" value="Leu-rich_rpt"/>
</dbReference>
<evidence type="ECO:0000256" key="1">
    <source>
        <dbReference type="SAM" id="Coils"/>
    </source>
</evidence>
<dbReference type="PANTHER" id="PTHR24114">
    <property type="entry name" value="LEUCINE RICH REPEAT FAMILY PROTEIN"/>
    <property type="match status" value="1"/>
</dbReference>
<accession>W7XES8</accession>